<organism evidence="1 2">
    <name type="scientific">Seminavis robusta</name>
    <dbReference type="NCBI Taxonomy" id="568900"/>
    <lineage>
        <taxon>Eukaryota</taxon>
        <taxon>Sar</taxon>
        <taxon>Stramenopiles</taxon>
        <taxon>Ochrophyta</taxon>
        <taxon>Bacillariophyta</taxon>
        <taxon>Bacillariophyceae</taxon>
        <taxon>Bacillariophycidae</taxon>
        <taxon>Naviculales</taxon>
        <taxon>Naviculaceae</taxon>
        <taxon>Seminavis</taxon>
    </lineage>
</organism>
<dbReference type="EMBL" id="CAICTM010002024">
    <property type="protein sequence ID" value="CAB9527604.1"/>
    <property type="molecule type" value="Genomic_DNA"/>
</dbReference>
<dbReference type="SUPFAM" id="SSF48452">
    <property type="entry name" value="TPR-like"/>
    <property type="match status" value="1"/>
</dbReference>
<evidence type="ECO:0000313" key="2">
    <source>
        <dbReference type="Proteomes" id="UP001153069"/>
    </source>
</evidence>
<keyword evidence="2" id="KW-1185">Reference proteome</keyword>
<dbReference type="InterPro" id="IPR011990">
    <property type="entry name" value="TPR-like_helical_dom_sf"/>
</dbReference>
<reference evidence="1" key="1">
    <citation type="submission" date="2020-06" db="EMBL/GenBank/DDBJ databases">
        <authorList>
            <consortium name="Plant Systems Biology data submission"/>
        </authorList>
    </citation>
    <scope>NUCLEOTIDE SEQUENCE</scope>
    <source>
        <strain evidence="1">D6</strain>
    </source>
</reference>
<protein>
    <submittedName>
        <fullName evidence="1">Uncharacterized protein</fullName>
    </submittedName>
</protein>
<gene>
    <name evidence="1" type="ORF">SEMRO_2026_G311670.1</name>
</gene>
<dbReference type="Proteomes" id="UP001153069">
    <property type="component" value="Unassembled WGS sequence"/>
</dbReference>
<accession>A0A9N8EX79</accession>
<proteinExistence type="predicted"/>
<comment type="caution">
    <text evidence="1">The sequence shown here is derived from an EMBL/GenBank/DDBJ whole genome shotgun (WGS) entry which is preliminary data.</text>
</comment>
<dbReference type="Gene3D" id="1.25.40.10">
    <property type="entry name" value="Tetratricopeptide repeat domain"/>
    <property type="match status" value="1"/>
</dbReference>
<dbReference type="AlphaFoldDB" id="A0A9N8EX79"/>
<name>A0A9N8EX79_9STRA</name>
<sequence length="239" mass="26514">MQHNTAIQEAWSEPAQSQQDESNISPALLMQQRIVQAASLNQQGASCLIAGSIEEASKLFAGALQLVHFELPVCPHKDFPVPTISPYTDRTRQVDDSRGFVYSKPLFFNPQAIITDEDILSYVAVIAFNLGLSYQLEGHAHGDGGKFLEISKSLYQITLNLLNQQLRYDCSNVIIASLNNLACANAELNMFEEAHQMLLLMAVMIKEERVRTDTIHADDFSDVVLNIRLLTMPAHAAKA</sequence>
<evidence type="ECO:0000313" key="1">
    <source>
        <dbReference type="EMBL" id="CAB9527604.1"/>
    </source>
</evidence>